<dbReference type="GO" id="GO:0016020">
    <property type="term" value="C:membrane"/>
    <property type="evidence" value="ECO:0007669"/>
    <property type="project" value="UniProtKB-SubCell"/>
</dbReference>
<dbReference type="GO" id="GO:0055078">
    <property type="term" value="P:sodium ion homeostasis"/>
    <property type="evidence" value="ECO:0007669"/>
    <property type="project" value="TreeGrafter"/>
</dbReference>
<dbReference type="EMBL" id="UZAF01001624">
    <property type="protein sequence ID" value="VDO08804.1"/>
    <property type="molecule type" value="Genomic_DNA"/>
</dbReference>
<name>A0A0N4VVH2_HAEPC</name>
<dbReference type="InterPro" id="IPR018491">
    <property type="entry name" value="SLC12_C"/>
</dbReference>
<keyword evidence="3" id="KW-1133">Transmembrane helix</keyword>
<dbReference type="GO" id="GO:0008511">
    <property type="term" value="F:sodium:potassium:chloride symporter activity"/>
    <property type="evidence" value="ECO:0007669"/>
    <property type="project" value="TreeGrafter"/>
</dbReference>
<dbReference type="GO" id="GO:1990573">
    <property type="term" value="P:potassium ion import across plasma membrane"/>
    <property type="evidence" value="ECO:0007669"/>
    <property type="project" value="TreeGrafter"/>
</dbReference>
<evidence type="ECO:0000256" key="3">
    <source>
        <dbReference type="ARBA" id="ARBA00022989"/>
    </source>
</evidence>
<dbReference type="WBParaSite" id="HPLM_0000129201-mRNA-1">
    <property type="protein sequence ID" value="HPLM_0000129201-mRNA-1"/>
    <property type="gene ID" value="HPLM_0000129201"/>
</dbReference>
<keyword evidence="4" id="KW-0472">Membrane</keyword>
<evidence type="ECO:0000256" key="4">
    <source>
        <dbReference type="ARBA" id="ARBA00023136"/>
    </source>
</evidence>
<protein>
    <submittedName>
        <fullName evidence="8">SLC12 domain-containing protein</fullName>
    </submittedName>
</protein>
<dbReference type="GO" id="GO:0055064">
    <property type="term" value="P:chloride ion homeostasis"/>
    <property type="evidence" value="ECO:0007669"/>
    <property type="project" value="TreeGrafter"/>
</dbReference>
<organism evidence="8">
    <name type="scientific">Haemonchus placei</name>
    <name type="common">Barber's pole worm</name>
    <dbReference type="NCBI Taxonomy" id="6290"/>
    <lineage>
        <taxon>Eukaryota</taxon>
        <taxon>Metazoa</taxon>
        <taxon>Ecdysozoa</taxon>
        <taxon>Nematoda</taxon>
        <taxon>Chromadorea</taxon>
        <taxon>Rhabditida</taxon>
        <taxon>Rhabditina</taxon>
        <taxon>Rhabditomorpha</taxon>
        <taxon>Strongyloidea</taxon>
        <taxon>Trichostrongylidae</taxon>
        <taxon>Haemonchus</taxon>
    </lineage>
</organism>
<dbReference type="Pfam" id="PF03522">
    <property type="entry name" value="SLC12"/>
    <property type="match status" value="1"/>
</dbReference>
<evidence type="ECO:0000313" key="8">
    <source>
        <dbReference type="WBParaSite" id="HPLM_0000129201-mRNA-1"/>
    </source>
</evidence>
<dbReference type="PANTHER" id="PTHR11827">
    <property type="entry name" value="SOLUTE CARRIER FAMILY 12, CATION COTRANSPORTERS"/>
    <property type="match status" value="1"/>
</dbReference>
<evidence type="ECO:0000259" key="5">
    <source>
        <dbReference type="Pfam" id="PF03522"/>
    </source>
</evidence>
<reference evidence="6 7" key="2">
    <citation type="submission" date="2018-11" db="EMBL/GenBank/DDBJ databases">
        <authorList>
            <consortium name="Pathogen Informatics"/>
        </authorList>
    </citation>
    <scope>NUCLEOTIDE SEQUENCE [LARGE SCALE GENOMIC DNA]</scope>
    <source>
        <strain evidence="6 7">MHpl1</strain>
    </source>
</reference>
<keyword evidence="2" id="KW-0812">Transmembrane</keyword>
<dbReference type="InterPro" id="IPR004842">
    <property type="entry name" value="SLC12A_fam"/>
</dbReference>
<keyword evidence="7" id="KW-1185">Reference proteome</keyword>
<dbReference type="PANTHER" id="PTHR11827:SF7">
    <property type="entry name" value="SOLUTE CARRIER FAMILY 12 PROTEIN B0303.11"/>
    <property type="match status" value="1"/>
</dbReference>
<evidence type="ECO:0000256" key="1">
    <source>
        <dbReference type="ARBA" id="ARBA00004141"/>
    </source>
</evidence>
<evidence type="ECO:0000313" key="7">
    <source>
        <dbReference type="Proteomes" id="UP000268014"/>
    </source>
</evidence>
<proteinExistence type="predicted"/>
<dbReference type="AlphaFoldDB" id="A0A0N4VVH2"/>
<gene>
    <name evidence="6" type="ORF">HPLM_LOCUS1290</name>
</gene>
<feature type="domain" description="SLC12A transporter C-terminal" evidence="5">
    <location>
        <begin position="87"/>
        <end position="202"/>
    </location>
</feature>
<evidence type="ECO:0000313" key="6">
    <source>
        <dbReference type="EMBL" id="VDO08804.1"/>
    </source>
</evidence>
<dbReference type="STRING" id="6290.A0A0N4VVH2"/>
<sequence length="215" mass="24342">MYRWFNRWLALICSLLCVHIMLAVSWKLTNAAILTFLKFYIYIKWKQSQPKGGQKLVGSSFINTLSGLQNMARETDLCYKPQQPVSSRTYLMTDKVDKQMTEWFANRHVSAFPATVANENQVEGAATLLQTSGIGKMRPNILMVGFKSKWNTDGVANLEAIMGYYEIILNAFEKNVGVAIFRNSQIGFDLTEHLKRNDSTNSIIDADENGINTDP</sequence>
<reference evidence="8" key="1">
    <citation type="submission" date="2017-02" db="UniProtKB">
        <authorList>
            <consortium name="WormBaseParasite"/>
        </authorList>
    </citation>
    <scope>IDENTIFICATION</scope>
</reference>
<dbReference type="OrthoDB" id="2020542at2759"/>
<comment type="subcellular location">
    <subcellularLocation>
        <location evidence="1">Membrane</location>
        <topology evidence="1">Multi-pass membrane protein</topology>
    </subcellularLocation>
</comment>
<dbReference type="GO" id="GO:0055075">
    <property type="term" value="P:potassium ion homeostasis"/>
    <property type="evidence" value="ECO:0007669"/>
    <property type="project" value="TreeGrafter"/>
</dbReference>
<accession>A0A0N4VVH2</accession>
<evidence type="ECO:0000256" key="2">
    <source>
        <dbReference type="ARBA" id="ARBA00022692"/>
    </source>
</evidence>
<dbReference type="GO" id="GO:0006884">
    <property type="term" value="P:cell volume homeostasis"/>
    <property type="evidence" value="ECO:0007669"/>
    <property type="project" value="TreeGrafter"/>
</dbReference>
<dbReference type="Proteomes" id="UP000268014">
    <property type="component" value="Unassembled WGS sequence"/>
</dbReference>